<evidence type="ECO:0000313" key="5">
    <source>
        <dbReference type="Proteomes" id="UP000501107"/>
    </source>
</evidence>
<dbReference type="EMBL" id="CP053979">
    <property type="protein sequence ID" value="QKH22956.1"/>
    <property type="molecule type" value="Genomic_DNA"/>
</dbReference>
<dbReference type="EMBL" id="VKQN01000001">
    <property type="protein sequence ID" value="MDR4174662.1"/>
    <property type="molecule type" value="Genomic_DNA"/>
</dbReference>
<accession>A0A0B5NPX1</accession>
<name>A0A0B5NPX1_BACTU</name>
<evidence type="ECO:0000313" key="2">
    <source>
        <dbReference type="EMBL" id="MDR4174662.1"/>
    </source>
</evidence>
<keyword evidence="3" id="KW-0614">Plasmid</keyword>
<dbReference type="Proteomes" id="UP000031876">
    <property type="component" value="Plasmid 2"/>
</dbReference>
<dbReference type="AlphaFoldDB" id="A0A0B5NPX1"/>
<dbReference type="RefSeq" id="WP_000356575.1">
    <property type="nucleotide sequence ID" value="NZ_CP009334.1"/>
</dbReference>
<evidence type="ECO:0000313" key="1">
    <source>
        <dbReference type="EMBL" id="AJG74143.1"/>
    </source>
</evidence>
<evidence type="ECO:0000313" key="4">
    <source>
        <dbReference type="Proteomes" id="UP000031876"/>
    </source>
</evidence>
<organism evidence="3 5">
    <name type="scientific">Bacillus thuringiensis</name>
    <dbReference type="NCBI Taxonomy" id="1428"/>
    <lineage>
        <taxon>Bacteria</taxon>
        <taxon>Bacillati</taxon>
        <taxon>Bacillota</taxon>
        <taxon>Bacilli</taxon>
        <taxon>Bacillales</taxon>
        <taxon>Bacillaceae</taxon>
        <taxon>Bacillus</taxon>
        <taxon>Bacillus cereus group</taxon>
    </lineage>
</organism>
<dbReference type="Proteomes" id="UP000501107">
    <property type="component" value="Plasmid unnamed3"/>
</dbReference>
<protein>
    <submittedName>
        <fullName evidence="3">Uncharacterized protein</fullName>
    </submittedName>
</protein>
<reference evidence="2" key="2">
    <citation type="submission" date="2019-07" db="EMBL/GenBank/DDBJ databases">
        <title>Phylogenomic Reclassification of ATCC Bacillus Strains and Various Taxa within the Genus Bacillus.</title>
        <authorList>
            <person name="Riojas M.A."/>
            <person name="Frank A.M."/>
            <person name="Fenn S.L."/>
            <person name="King S.P."/>
            <person name="Brower S.M."/>
            <person name="Hazbon M.H."/>
        </authorList>
    </citation>
    <scope>NUCLEOTIDE SEQUENCE</scope>
    <source>
        <strain evidence="2">ATCC 35646</strain>
    </source>
</reference>
<evidence type="ECO:0000313" key="3">
    <source>
        <dbReference type="EMBL" id="QKH22956.1"/>
    </source>
</evidence>
<reference evidence="1 4" key="1">
    <citation type="journal article" date="2015" name="Genome Announc.">
        <title>Complete genome sequences for 35 biothreat assay-relevant bacillus species.</title>
        <authorList>
            <person name="Johnson S.L."/>
            <person name="Daligault H.E."/>
            <person name="Davenport K.W."/>
            <person name="Jaissle J."/>
            <person name="Frey K.G."/>
            <person name="Ladner J.T."/>
            <person name="Broomall S.M."/>
            <person name="Bishop-Lilly K.A."/>
            <person name="Bruce D.C."/>
            <person name="Gibbons H.S."/>
            <person name="Coyne S.R."/>
            <person name="Lo C.C."/>
            <person name="Meincke L."/>
            <person name="Munk A.C."/>
            <person name="Koroleva G.I."/>
            <person name="Rosenzweig C.N."/>
            <person name="Palacios G.F."/>
            <person name="Redden C.L."/>
            <person name="Minogue T.D."/>
            <person name="Chain P.S."/>
        </authorList>
    </citation>
    <scope>NUCLEOTIDE SEQUENCE [LARGE SCALE GENOMIC DNA]</scope>
    <source>
        <strain evidence="1 4">HD1011</strain>
        <plasmid evidence="1 4">2</plasmid>
    </source>
</reference>
<geneLocation type="plasmid" evidence="1 4">
    <name>2</name>
</geneLocation>
<gene>
    <name evidence="1" type="ORF">BF38_6035</name>
    <name evidence="2" type="ORF">FO599_00770</name>
    <name evidence="3" type="ORF">FOC89_02970</name>
</gene>
<dbReference type="EMBL" id="CP009334">
    <property type="protein sequence ID" value="AJG74143.1"/>
    <property type="molecule type" value="Genomic_DNA"/>
</dbReference>
<sequence>MDKDLKYVLSRQYYQNNEYNGGHQYSLDLLGDKPFEEVVRETEEDLRKTSELTIINTALVGHYCRIWVEDRRTEGKTLVIELNVIYERDLARLMR</sequence>
<geneLocation type="plasmid" evidence="3 5">
    <name>unnamed3</name>
</geneLocation>
<dbReference type="Proteomes" id="UP001181533">
    <property type="component" value="Unassembled WGS sequence"/>
</dbReference>
<reference evidence="3 5" key="3">
    <citation type="submission" date="2020-05" db="EMBL/GenBank/DDBJ databases">
        <title>FDA dAtabase for Regulatory Grade micrObial Sequences (FDA-ARGOS): Supporting development and validation of Infectious Disease Dx tests.</title>
        <authorList>
            <person name="Nelson B."/>
            <person name="Plummer A."/>
            <person name="Tallon L."/>
            <person name="Sadzewicz L."/>
            <person name="Zhao X."/>
            <person name="Vavikolanu K."/>
            <person name="Mehta A."/>
            <person name="Aluvathingal J."/>
            <person name="Nadendla S."/>
            <person name="Myers T."/>
            <person name="Yan Y."/>
            <person name="Sichtig H."/>
        </authorList>
    </citation>
    <scope>NUCLEOTIDE SEQUENCE [LARGE SCALE GENOMIC DNA]</scope>
    <source>
        <strain evidence="3 5">FDAARGOS_795</strain>
        <plasmid evidence="3 5">unnamed3</plasmid>
    </source>
</reference>
<proteinExistence type="predicted"/>
<dbReference type="KEGG" id="btw:BF38_6035"/>